<organism evidence="1 2">
    <name type="scientific">Zalaria obscura</name>
    <dbReference type="NCBI Taxonomy" id="2024903"/>
    <lineage>
        <taxon>Eukaryota</taxon>
        <taxon>Fungi</taxon>
        <taxon>Dikarya</taxon>
        <taxon>Ascomycota</taxon>
        <taxon>Pezizomycotina</taxon>
        <taxon>Dothideomycetes</taxon>
        <taxon>Dothideomycetidae</taxon>
        <taxon>Dothideales</taxon>
        <taxon>Zalariaceae</taxon>
        <taxon>Zalaria</taxon>
    </lineage>
</organism>
<name>A0ACC3SBU2_9PEZI</name>
<reference evidence="1" key="1">
    <citation type="submission" date="2024-02" db="EMBL/GenBank/DDBJ databases">
        <title>Metagenome Assembled Genome of Zalaria obscura JY119.</title>
        <authorList>
            <person name="Vighnesh L."/>
            <person name="Jagadeeshwari U."/>
            <person name="Venkata Ramana C."/>
            <person name="Sasikala C."/>
        </authorList>
    </citation>
    <scope>NUCLEOTIDE SEQUENCE</scope>
    <source>
        <strain evidence="1">JY119</strain>
    </source>
</reference>
<sequence>MRRRNDSSLNSLVPMLWSGMAASILGFEQIFDDVSLKDAESFVYGDGINQYAKITGRAKHANQPLVSMDRFSSLLSNVDCDAGPTLEFKDAMSYQSAHDSFHWVNQVSNRSFVLVTDWPGCGDDGRTPYIVNHITWDNSSFTATLDGSASSWVDALPESSLHFSSSGIGTTALQKRSKPHDYTLSMAQDFSMDDIISETVDGVTVELGCSPCFSTGELDFELEVDNLLKHTGRLSVTPSGLATLITMTLKVSGELDTALETNVPILTIPLDGTNIGDLVKIGPQLVVSVGASMSNWTASAEASFGTWMNISDSSNATIDFKDLTKSSSTSWTPSFTQQSSNLSAQISASGEVYAEIAIDFDLEILGFGLYAGVDLKAPDFVLDFSADASTDGVCGSSGSPVGTDLDIKAGLVAEGSAGVTDETPVVQFTIFEAFEDLFNECIPVNESSDNSSNVTGNGTYTLYKRGRL</sequence>
<dbReference type="EMBL" id="JAMKPW020000022">
    <property type="protein sequence ID" value="KAK8206850.1"/>
    <property type="molecule type" value="Genomic_DNA"/>
</dbReference>
<gene>
    <name evidence="1" type="ORF">M8818_004685</name>
</gene>
<protein>
    <submittedName>
        <fullName evidence="1">Uncharacterized protein</fullName>
    </submittedName>
</protein>
<keyword evidence="2" id="KW-1185">Reference proteome</keyword>
<evidence type="ECO:0000313" key="1">
    <source>
        <dbReference type="EMBL" id="KAK8206850.1"/>
    </source>
</evidence>
<proteinExistence type="predicted"/>
<dbReference type="Proteomes" id="UP001320706">
    <property type="component" value="Unassembled WGS sequence"/>
</dbReference>
<comment type="caution">
    <text evidence="1">The sequence shown here is derived from an EMBL/GenBank/DDBJ whole genome shotgun (WGS) entry which is preliminary data.</text>
</comment>
<evidence type="ECO:0000313" key="2">
    <source>
        <dbReference type="Proteomes" id="UP001320706"/>
    </source>
</evidence>
<accession>A0ACC3SBU2</accession>